<name>A0A645HQ71_9ZZZZ</name>
<reference evidence="1" key="1">
    <citation type="submission" date="2019-08" db="EMBL/GenBank/DDBJ databases">
        <authorList>
            <person name="Kucharzyk K."/>
            <person name="Murdoch R.W."/>
            <person name="Higgins S."/>
            <person name="Loffler F."/>
        </authorList>
    </citation>
    <scope>NUCLEOTIDE SEQUENCE</scope>
</reference>
<accession>A0A645HQ71</accession>
<dbReference type="AlphaFoldDB" id="A0A645HQ71"/>
<proteinExistence type="predicted"/>
<organism evidence="1">
    <name type="scientific">bioreactor metagenome</name>
    <dbReference type="NCBI Taxonomy" id="1076179"/>
    <lineage>
        <taxon>unclassified sequences</taxon>
        <taxon>metagenomes</taxon>
        <taxon>ecological metagenomes</taxon>
    </lineage>
</organism>
<sequence>MEASVTFHAVSGIWVVLSKDSPPSRNTSDFQGFLFDGGIIWYTPIDDTAWHGTAAGYIDNGGTGH</sequence>
<gene>
    <name evidence="1" type="ORF">SDC9_188669</name>
</gene>
<dbReference type="EMBL" id="VSSQ01097985">
    <property type="protein sequence ID" value="MPN41127.1"/>
    <property type="molecule type" value="Genomic_DNA"/>
</dbReference>
<protein>
    <submittedName>
        <fullName evidence="1">Uncharacterized protein</fullName>
    </submittedName>
</protein>
<comment type="caution">
    <text evidence="1">The sequence shown here is derived from an EMBL/GenBank/DDBJ whole genome shotgun (WGS) entry which is preliminary data.</text>
</comment>
<evidence type="ECO:0000313" key="1">
    <source>
        <dbReference type="EMBL" id="MPN41127.1"/>
    </source>
</evidence>